<protein>
    <recommendedName>
        <fullName evidence="6">Oxysterol-binding protein</fullName>
    </recommendedName>
</protein>
<evidence type="ECO:0000256" key="1">
    <source>
        <dbReference type="ARBA" id="ARBA00008842"/>
    </source>
</evidence>
<feature type="compositionally biased region" description="Basic and acidic residues" evidence="3">
    <location>
        <begin position="417"/>
        <end position="435"/>
    </location>
</feature>
<feature type="region of interest" description="Disordered" evidence="3">
    <location>
        <begin position="417"/>
        <end position="462"/>
    </location>
</feature>
<evidence type="ECO:0000256" key="3">
    <source>
        <dbReference type="SAM" id="MobiDB-lite"/>
    </source>
</evidence>
<dbReference type="OrthoDB" id="48057at2759"/>
<dbReference type="PANTHER" id="PTHR10972">
    <property type="entry name" value="OXYSTEROL-BINDING PROTEIN-RELATED"/>
    <property type="match status" value="1"/>
</dbReference>
<keyword evidence="5" id="KW-1185">Reference proteome</keyword>
<feature type="region of interest" description="Disordered" evidence="3">
    <location>
        <begin position="1"/>
        <end position="20"/>
    </location>
</feature>
<dbReference type="Pfam" id="PF01237">
    <property type="entry name" value="Oxysterol_BP"/>
    <property type="match status" value="1"/>
</dbReference>
<dbReference type="PROSITE" id="PS01013">
    <property type="entry name" value="OSBP"/>
    <property type="match status" value="1"/>
</dbReference>
<dbReference type="Gene3D" id="2.40.160.120">
    <property type="match status" value="1"/>
</dbReference>
<dbReference type="EMBL" id="JANBQF010000289">
    <property type="protein sequence ID" value="KAJ2002583.1"/>
    <property type="molecule type" value="Genomic_DNA"/>
</dbReference>
<evidence type="ECO:0000256" key="2">
    <source>
        <dbReference type="RuleBase" id="RU003844"/>
    </source>
</evidence>
<dbReference type="InterPro" id="IPR018494">
    <property type="entry name" value="Oxysterol-bd_CS"/>
</dbReference>
<proteinExistence type="inferred from homology"/>
<organism evidence="4 5">
    <name type="scientific">Coemansia thaxteri</name>
    <dbReference type="NCBI Taxonomy" id="2663907"/>
    <lineage>
        <taxon>Eukaryota</taxon>
        <taxon>Fungi</taxon>
        <taxon>Fungi incertae sedis</taxon>
        <taxon>Zoopagomycota</taxon>
        <taxon>Kickxellomycotina</taxon>
        <taxon>Kickxellomycetes</taxon>
        <taxon>Kickxellales</taxon>
        <taxon>Kickxellaceae</taxon>
        <taxon>Coemansia</taxon>
    </lineage>
</organism>
<dbReference type="GO" id="GO:0032934">
    <property type="term" value="F:sterol binding"/>
    <property type="evidence" value="ECO:0007669"/>
    <property type="project" value="TreeGrafter"/>
</dbReference>
<gene>
    <name evidence="4" type="ORF">H4R26_003531</name>
</gene>
<dbReference type="SUPFAM" id="SSF144000">
    <property type="entry name" value="Oxysterol-binding protein-like"/>
    <property type="match status" value="1"/>
</dbReference>
<dbReference type="Proteomes" id="UP001150907">
    <property type="component" value="Unassembled WGS sequence"/>
</dbReference>
<evidence type="ECO:0008006" key="6">
    <source>
        <dbReference type="Google" id="ProtNLM"/>
    </source>
</evidence>
<evidence type="ECO:0000313" key="5">
    <source>
        <dbReference type="Proteomes" id="UP001150907"/>
    </source>
</evidence>
<dbReference type="GO" id="GO:0016020">
    <property type="term" value="C:membrane"/>
    <property type="evidence" value="ECO:0007669"/>
    <property type="project" value="TreeGrafter"/>
</dbReference>
<dbReference type="InterPro" id="IPR037239">
    <property type="entry name" value="OSBP_sf"/>
</dbReference>
<name>A0A9W8BHX1_9FUNG</name>
<sequence>MDRLAEVTPRNSSSVDREMQNLKTHTEVEERAEDVQVDSDQSKFSAMLGILRKLVGVSDVISLRDMCTLPLAEAALLPLSVAQYAGDLHRTWRLSLPAQLLDPIPNLEYWNYMDRPEYFVAIPESDDDVERMLATLAWWFSKLLKHTGKVLKPFNSVLGEQFFCRWDVARAGEGRQGTAASSATDVSAVGGQAVSVEYISEQVSHHPPVSAHIYRCRERGIEAAGIDHISAKFTGLSATVSAGSQCKGIFVTLAKHNETYVSTHPTANIVGWLRGSLKVQLVETSYIVCAQSKLATIVEFKEERWFGKNKDNVAGRVFRYDPETQGELVPLWRLKDIPKSCPTVASFSGNWDRAVTVQRTDGSTAKERTLIDLSTAQVAEKIVKPLAEQGEMESRRVWDPVAAKMLLGRYAEATKLKRSVEDSQRERSAARKESGQEFVPALFKPDYSSGRPELLDNAPINL</sequence>
<reference evidence="4" key="1">
    <citation type="submission" date="2022-07" db="EMBL/GenBank/DDBJ databases">
        <title>Phylogenomic reconstructions and comparative analyses of Kickxellomycotina fungi.</title>
        <authorList>
            <person name="Reynolds N.K."/>
            <person name="Stajich J.E."/>
            <person name="Barry K."/>
            <person name="Grigoriev I.V."/>
            <person name="Crous P."/>
            <person name="Smith M.E."/>
        </authorList>
    </citation>
    <scope>NUCLEOTIDE SEQUENCE</scope>
    <source>
        <strain evidence="4">IMI 214461</strain>
    </source>
</reference>
<accession>A0A9W8BHX1</accession>
<dbReference type="InterPro" id="IPR000648">
    <property type="entry name" value="Oxysterol-bd"/>
</dbReference>
<dbReference type="Gene3D" id="3.30.70.3490">
    <property type="match status" value="1"/>
</dbReference>
<comment type="caution">
    <text evidence="4">The sequence shown here is derived from an EMBL/GenBank/DDBJ whole genome shotgun (WGS) entry which is preliminary data.</text>
</comment>
<dbReference type="GO" id="GO:0005829">
    <property type="term" value="C:cytosol"/>
    <property type="evidence" value="ECO:0007669"/>
    <property type="project" value="TreeGrafter"/>
</dbReference>
<comment type="similarity">
    <text evidence="1 2">Belongs to the OSBP family.</text>
</comment>
<evidence type="ECO:0000313" key="4">
    <source>
        <dbReference type="EMBL" id="KAJ2002583.1"/>
    </source>
</evidence>
<dbReference type="PANTHER" id="PTHR10972:SF212">
    <property type="entry name" value="OXYSTEROL-BINDING PROTEIN-LIKE PROTEIN 1"/>
    <property type="match status" value="1"/>
</dbReference>
<dbReference type="AlphaFoldDB" id="A0A9W8BHX1"/>